<keyword evidence="1 2" id="KW-0727">SH2 domain</keyword>
<dbReference type="GO" id="GO:0007165">
    <property type="term" value="P:signal transduction"/>
    <property type="evidence" value="ECO:0007669"/>
    <property type="project" value="InterPro"/>
</dbReference>
<dbReference type="SUPFAM" id="SSF55550">
    <property type="entry name" value="SH2 domain"/>
    <property type="match status" value="1"/>
</dbReference>
<evidence type="ECO:0000313" key="6">
    <source>
        <dbReference type="EMBL" id="KAJ7375151.1"/>
    </source>
</evidence>
<dbReference type="SUPFAM" id="SSF50729">
    <property type="entry name" value="PH domain-like"/>
    <property type="match status" value="1"/>
</dbReference>
<evidence type="ECO:0000256" key="3">
    <source>
        <dbReference type="SAM" id="MobiDB-lite"/>
    </source>
</evidence>
<sequence length="409" mass="46386">MARVVEPFANISAQELLKNTPRLFNWVRKEEIGGWRSVVNVLEWPRRYMILRTGCLYLYKDSDYQTFCEAIPLTEFRVCDAPEKNKYPWVFKLISTSDIKTLFFAVDSEFDLKKWKDAITDEKSNHCCHTSGNNEDDGYCAIEDKPVSQTPAPAPPSRTQPTRQRPPEPLPQLPKRPHSVSCPDPSIDFTPPRNPLPIPPRRGSSDVPEHPVPQKKPLTLPRPTTPGPKQTRPLTMGRLPRSSTESSLTTQPRGYDNVVNQLANVNLSSADKKGSVSSSRVQGSVPRCKPKTLGRGAPDGQSFKDKHKEGILPTSALRLDTFDKTEIHSLLENEQGVYILRGSQTAQSKMALSVWTGDRVRHYVIFYDEDLGYALQPDGARFHKIEDLLRQYYECNLPKCDVKLKRPYK</sequence>
<dbReference type="Pfam" id="PF00169">
    <property type="entry name" value="PH"/>
    <property type="match status" value="1"/>
</dbReference>
<feature type="region of interest" description="Disordered" evidence="3">
    <location>
        <begin position="269"/>
        <end position="307"/>
    </location>
</feature>
<feature type="region of interest" description="Disordered" evidence="3">
    <location>
        <begin position="139"/>
        <end position="255"/>
    </location>
</feature>
<evidence type="ECO:0000313" key="7">
    <source>
        <dbReference type="Proteomes" id="UP001163046"/>
    </source>
</evidence>
<dbReference type="GO" id="GO:0017124">
    <property type="term" value="F:SH3 domain binding"/>
    <property type="evidence" value="ECO:0007669"/>
    <property type="project" value="TreeGrafter"/>
</dbReference>
<keyword evidence="7" id="KW-1185">Reference proteome</keyword>
<dbReference type="EMBL" id="MU826826">
    <property type="protein sequence ID" value="KAJ7375151.1"/>
    <property type="molecule type" value="Genomic_DNA"/>
</dbReference>
<dbReference type="InterPro" id="IPR011993">
    <property type="entry name" value="PH-like_dom_sf"/>
</dbReference>
<name>A0A9W9Z4P6_9CNID</name>
<dbReference type="InterPro" id="IPR001849">
    <property type="entry name" value="PH_domain"/>
</dbReference>
<accession>A0A9W9Z4P6</accession>
<dbReference type="Gene3D" id="3.30.505.10">
    <property type="entry name" value="SH2 domain"/>
    <property type="match status" value="1"/>
</dbReference>
<dbReference type="PROSITE" id="PS50003">
    <property type="entry name" value="PH_DOMAIN"/>
    <property type="match status" value="1"/>
</dbReference>
<dbReference type="SMART" id="SM00252">
    <property type="entry name" value="SH2"/>
    <property type="match status" value="1"/>
</dbReference>
<dbReference type="PANTHER" id="PTHR15126:SF4">
    <property type="entry name" value="SH3 DOMAIN-BINDING PROTEIN 2"/>
    <property type="match status" value="1"/>
</dbReference>
<organism evidence="6 7">
    <name type="scientific">Desmophyllum pertusum</name>
    <dbReference type="NCBI Taxonomy" id="174260"/>
    <lineage>
        <taxon>Eukaryota</taxon>
        <taxon>Metazoa</taxon>
        <taxon>Cnidaria</taxon>
        <taxon>Anthozoa</taxon>
        <taxon>Hexacorallia</taxon>
        <taxon>Scleractinia</taxon>
        <taxon>Caryophylliina</taxon>
        <taxon>Caryophylliidae</taxon>
        <taxon>Desmophyllum</taxon>
    </lineage>
</organism>
<evidence type="ECO:0000256" key="2">
    <source>
        <dbReference type="PROSITE-ProRule" id="PRU00191"/>
    </source>
</evidence>
<proteinExistence type="predicted"/>
<feature type="domain" description="PH" evidence="5">
    <location>
        <begin position="29"/>
        <end position="124"/>
    </location>
</feature>
<dbReference type="InterPro" id="IPR035848">
    <property type="entry name" value="SH3BP2"/>
</dbReference>
<reference evidence="6" key="1">
    <citation type="submission" date="2023-01" db="EMBL/GenBank/DDBJ databases">
        <title>Genome assembly of the deep-sea coral Lophelia pertusa.</title>
        <authorList>
            <person name="Herrera S."/>
            <person name="Cordes E."/>
        </authorList>
    </citation>
    <scope>NUCLEOTIDE SEQUENCE</scope>
    <source>
        <strain evidence="6">USNM1676648</strain>
        <tissue evidence="6">Polyp</tissue>
    </source>
</reference>
<dbReference type="CDD" id="cd00173">
    <property type="entry name" value="SH2"/>
    <property type="match status" value="1"/>
</dbReference>
<dbReference type="OrthoDB" id="10254483at2759"/>
<feature type="compositionally biased region" description="Low complexity" evidence="3">
    <location>
        <begin position="275"/>
        <end position="285"/>
    </location>
</feature>
<protein>
    <submittedName>
        <fullName evidence="6">Uncharacterized protein</fullName>
    </submittedName>
</protein>
<dbReference type="InterPro" id="IPR000980">
    <property type="entry name" value="SH2"/>
</dbReference>
<feature type="compositionally biased region" description="Polar residues" evidence="3">
    <location>
        <begin position="241"/>
        <end position="255"/>
    </location>
</feature>
<gene>
    <name evidence="6" type="ORF">OS493_001889</name>
</gene>
<dbReference type="InterPro" id="IPR036860">
    <property type="entry name" value="SH2_dom_sf"/>
</dbReference>
<evidence type="ECO:0000259" key="5">
    <source>
        <dbReference type="PROSITE" id="PS50003"/>
    </source>
</evidence>
<dbReference type="PANTHER" id="PTHR15126">
    <property type="entry name" value="SH3-BINDING"/>
    <property type="match status" value="1"/>
</dbReference>
<dbReference type="Pfam" id="PF00017">
    <property type="entry name" value="SH2"/>
    <property type="match status" value="1"/>
</dbReference>
<feature type="domain" description="SH2" evidence="4">
    <location>
        <begin position="317"/>
        <end position="408"/>
    </location>
</feature>
<dbReference type="Proteomes" id="UP001163046">
    <property type="component" value="Unassembled WGS sequence"/>
</dbReference>
<comment type="caution">
    <text evidence="6">The sequence shown here is derived from an EMBL/GenBank/DDBJ whole genome shotgun (WGS) entry which is preliminary data.</text>
</comment>
<dbReference type="PROSITE" id="PS50001">
    <property type="entry name" value="SH2"/>
    <property type="match status" value="1"/>
</dbReference>
<dbReference type="SMART" id="SM00233">
    <property type="entry name" value="PH"/>
    <property type="match status" value="1"/>
</dbReference>
<dbReference type="Gene3D" id="2.30.29.30">
    <property type="entry name" value="Pleckstrin-homology domain (PH domain)/Phosphotyrosine-binding domain (PTB)"/>
    <property type="match status" value="1"/>
</dbReference>
<evidence type="ECO:0000259" key="4">
    <source>
        <dbReference type="PROSITE" id="PS50001"/>
    </source>
</evidence>
<dbReference type="AlphaFoldDB" id="A0A9W9Z4P6"/>
<evidence type="ECO:0000256" key="1">
    <source>
        <dbReference type="ARBA" id="ARBA00022999"/>
    </source>
</evidence>